<dbReference type="EMBL" id="CP042914">
    <property type="protein sequence ID" value="QEG40043.1"/>
    <property type="molecule type" value="Genomic_DNA"/>
</dbReference>
<evidence type="ECO:0000313" key="6">
    <source>
        <dbReference type="EMBL" id="QEG40043.1"/>
    </source>
</evidence>
<dbReference type="GO" id="GO:0004806">
    <property type="term" value="F:triacylglycerol lipase activity"/>
    <property type="evidence" value="ECO:0007669"/>
    <property type="project" value="TreeGrafter"/>
</dbReference>
<dbReference type="InterPro" id="IPR002925">
    <property type="entry name" value="Dienelactn_hydro"/>
</dbReference>
<evidence type="ECO:0000256" key="1">
    <source>
        <dbReference type="ARBA" id="ARBA00010515"/>
    </source>
</evidence>
<gene>
    <name evidence="6" type="primary">nlhH_5</name>
    <name evidence="6" type="ORF">UC8_20470</name>
</gene>
<dbReference type="Gene3D" id="3.40.50.1820">
    <property type="entry name" value="alpha/beta hydrolase"/>
    <property type="match status" value="1"/>
</dbReference>
<keyword evidence="3" id="KW-0732">Signal</keyword>
<organism evidence="6 7">
    <name type="scientific">Roseimaritima ulvae</name>
    <dbReference type="NCBI Taxonomy" id="980254"/>
    <lineage>
        <taxon>Bacteria</taxon>
        <taxon>Pseudomonadati</taxon>
        <taxon>Planctomycetota</taxon>
        <taxon>Planctomycetia</taxon>
        <taxon>Pirellulales</taxon>
        <taxon>Pirellulaceae</taxon>
        <taxon>Roseimaritima</taxon>
    </lineage>
</organism>
<dbReference type="AlphaFoldDB" id="A0A5B9R156"/>
<dbReference type="OrthoDB" id="9815425at2"/>
<dbReference type="KEGG" id="rul:UC8_20470"/>
<dbReference type="EC" id="3.1.1.1" evidence="6"/>
<dbReference type="PANTHER" id="PTHR48081">
    <property type="entry name" value="AB HYDROLASE SUPERFAMILY PROTEIN C4A8.06C"/>
    <property type="match status" value="1"/>
</dbReference>
<dbReference type="InterPro" id="IPR050300">
    <property type="entry name" value="GDXG_lipolytic_enzyme"/>
</dbReference>
<protein>
    <submittedName>
        <fullName evidence="6">Carboxylesterase NlhH</fullName>
        <ecNumber evidence="6">3.1.1.1</ecNumber>
    </submittedName>
</protein>
<evidence type="ECO:0000259" key="5">
    <source>
        <dbReference type="Pfam" id="PF20434"/>
    </source>
</evidence>
<dbReference type="Pfam" id="PF20434">
    <property type="entry name" value="BD-FAE"/>
    <property type="match status" value="1"/>
</dbReference>
<dbReference type="InterPro" id="IPR029058">
    <property type="entry name" value="AB_hydrolase_fold"/>
</dbReference>
<keyword evidence="7" id="KW-1185">Reference proteome</keyword>
<dbReference type="PANTHER" id="PTHR48081:SF30">
    <property type="entry name" value="ACETYL-HYDROLASE LIPR-RELATED"/>
    <property type="match status" value="1"/>
</dbReference>
<dbReference type="InterPro" id="IPR049492">
    <property type="entry name" value="BD-FAE-like_dom"/>
</dbReference>
<dbReference type="RefSeq" id="WP_068140132.1">
    <property type="nucleotide sequence ID" value="NZ_CP042914.1"/>
</dbReference>
<feature type="signal peptide" evidence="3">
    <location>
        <begin position="1"/>
        <end position="22"/>
    </location>
</feature>
<evidence type="ECO:0000256" key="3">
    <source>
        <dbReference type="SAM" id="SignalP"/>
    </source>
</evidence>
<dbReference type="GO" id="GO:0106435">
    <property type="term" value="F:carboxylesterase activity"/>
    <property type="evidence" value="ECO:0007669"/>
    <property type="project" value="UniProtKB-EC"/>
</dbReference>
<dbReference type="Pfam" id="PF01738">
    <property type="entry name" value="DLH"/>
    <property type="match status" value="1"/>
</dbReference>
<sequence length="291" mass="31717" precursor="true">MKSLSQFLALFVLLGSSPGLSAARPEGQRQVYKTVGERKLSIYVTKPADWKTTDRRPAIVFFHGGGWVSGAPGQFTEHSKYLASRGMVCFQVQYRLLDKKSKEPPITCTQDAKSAMRWVRARAEQFGIDPNRIASAGGSAGGHLAAFVGTVDGADADSDDETVSAKSNAMLLFNPVYNNGPGGWGTARVGDRYDEFSPAHNLSRDDPPSIVFLGSADNLIPVSTAEKFRDDCKALGIDSELHVYQGQPHGFFNHGRDGNKWYFATVTAADRFLNKLGWIEGPPTLTQPESK</sequence>
<name>A0A5B9R156_9BACT</name>
<accession>A0A5B9R156</accession>
<dbReference type="Proteomes" id="UP000325286">
    <property type="component" value="Chromosome"/>
</dbReference>
<evidence type="ECO:0000259" key="4">
    <source>
        <dbReference type="Pfam" id="PF01738"/>
    </source>
</evidence>
<dbReference type="SUPFAM" id="SSF53474">
    <property type="entry name" value="alpha/beta-Hydrolases"/>
    <property type="match status" value="1"/>
</dbReference>
<reference evidence="6 7" key="1">
    <citation type="submission" date="2019-08" db="EMBL/GenBank/DDBJ databases">
        <title>Deep-cultivation of Planctomycetes and their phenomic and genomic characterization uncovers novel biology.</title>
        <authorList>
            <person name="Wiegand S."/>
            <person name="Jogler M."/>
            <person name="Boedeker C."/>
            <person name="Pinto D."/>
            <person name="Vollmers J."/>
            <person name="Rivas-Marin E."/>
            <person name="Kohn T."/>
            <person name="Peeters S.H."/>
            <person name="Heuer A."/>
            <person name="Rast P."/>
            <person name="Oberbeckmann S."/>
            <person name="Bunk B."/>
            <person name="Jeske O."/>
            <person name="Meyerdierks A."/>
            <person name="Storesund J.E."/>
            <person name="Kallscheuer N."/>
            <person name="Luecker S."/>
            <person name="Lage O.M."/>
            <person name="Pohl T."/>
            <person name="Merkel B.J."/>
            <person name="Hornburger P."/>
            <person name="Mueller R.-W."/>
            <person name="Bruemmer F."/>
            <person name="Labrenz M."/>
            <person name="Spormann A.M."/>
            <person name="Op den Camp H."/>
            <person name="Overmann J."/>
            <person name="Amann R."/>
            <person name="Jetten M.S.M."/>
            <person name="Mascher T."/>
            <person name="Medema M.H."/>
            <person name="Devos D.P."/>
            <person name="Kaster A.-K."/>
            <person name="Ovreas L."/>
            <person name="Rohde M."/>
            <person name="Galperin M.Y."/>
            <person name="Jogler C."/>
        </authorList>
    </citation>
    <scope>NUCLEOTIDE SEQUENCE [LARGE SCALE GENOMIC DNA]</scope>
    <source>
        <strain evidence="6 7">UC8</strain>
    </source>
</reference>
<evidence type="ECO:0000256" key="2">
    <source>
        <dbReference type="ARBA" id="ARBA00022801"/>
    </source>
</evidence>
<feature type="domain" description="Dienelactone hydrolase" evidence="4">
    <location>
        <begin position="208"/>
        <end position="257"/>
    </location>
</feature>
<evidence type="ECO:0000313" key="7">
    <source>
        <dbReference type="Proteomes" id="UP000325286"/>
    </source>
</evidence>
<feature type="chain" id="PRO_5023040940" evidence="3">
    <location>
        <begin position="23"/>
        <end position="291"/>
    </location>
</feature>
<keyword evidence="2 6" id="KW-0378">Hydrolase</keyword>
<feature type="domain" description="BD-FAE-like" evidence="5">
    <location>
        <begin position="51"/>
        <end position="160"/>
    </location>
</feature>
<proteinExistence type="inferred from homology"/>
<comment type="similarity">
    <text evidence="1">Belongs to the 'GDXG' lipolytic enzyme family.</text>
</comment>